<keyword evidence="2" id="KW-1185">Reference proteome</keyword>
<dbReference type="Proteomes" id="UP001056336">
    <property type="component" value="Chromosome"/>
</dbReference>
<protein>
    <submittedName>
        <fullName evidence="1">Uncharacterized protein</fullName>
    </submittedName>
</protein>
<organism evidence="1 2">
    <name type="scientific">Jatrophihabitans telluris</name>
    <dbReference type="NCBI Taxonomy" id="2038343"/>
    <lineage>
        <taxon>Bacteria</taxon>
        <taxon>Bacillati</taxon>
        <taxon>Actinomycetota</taxon>
        <taxon>Actinomycetes</taxon>
        <taxon>Jatrophihabitantales</taxon>
        <taxon>Jatrophihabitantaceae</taxon>
        <taxon>Jatrophihabitans</taxon>
    </lineage>
</organism>
<accession>A0ABY4QZS1</accession>
<name>A0ABY4QZS1_9ACTN</name>
<sequence length="124" mass="13229">MPLSQLIAATTRLEDGPADGFRPTGPDERATILAQIGDGPLGNVAAISGHRVVPLPDGVELPVSGGVKVRVRLTASDTYTVQRVRVRGKSEKLLGERENVHADSLAAVAYRAGMYESYGDSEEW</sequence>
<evidence type="ECO:0000313" key="1">
    <source>
        <dbReference type="EMBL" id="UQX88712.1"/>
    </source>
</evidence>
<dbReference type="EMBL" id="CP097332">
    <property type="protein sequence ID" value="UQX88712.1"/>
    <property type="molecule type" value="Genomic_DNA"/>
</dbReference>
<evidence type="ECO:0000313" key="2">
    <source>
        <dbReference type="Proteomes" id="UP001056336"/>
    </source>
</evidence>
<proteinExistence type="predicted"/>
<gene>
    <name evidence="1" type="ORF">M6D93_01610</name>
</gene>
<dbReference type="RefSeq" id="WP_249772423.1">
    <property type="nucleotide sequence ID" value="NZ_CP097332.1"/>
</dbReference>
<reference evidence="1" key="2">
    <citation type="submission" date="2022-05" db="EMBL/GenBank/DDBJ databases">
        <authorList>
            <person name="Kim J.-S."/>
            <person name="Lee K."/>
            <person name="Suh M."/>
            <person name="Eom M."/>
            <person name="Kim J.-S."/>
            <person name="Kim D.-S."/>
            <person name="Ko S.-H."/>
            <person name="Shin Y."/>
            <person name="Lee J.-S."/>
        </authorList>
    </citation>
    <scope>NUCLEOTIDE SEQUENCE</scope>
    <source>
        <strain evidence="1">N237</strain>
    </source>
</reference>
<reference evidence="1" key="1">
    <citation type="journal article" date="2018" name="Int. J. Syst. Evol. Microbiol.">
        <title>Jatrophihabitans telluris sp. nov., isolated from sediment soil of lava forest wetlands and the emended description of the genus Jatrophihabitans.</title>
        <authorList>
            <person name="Lee K.C."/>
            <person name="Suh M.K."/>
            <person name="Eom M.K."/>
            <person name="Kim K.K."/>
            <person name="Kim J.S."/>
            <person name="Kim D.S."/>
            <person name="Ko S.H."/>
            <person name="Shin Y.K."/>
            <person name="Lee J.S."/>
        </authorList>
    </citation>
    <scope>NUCLEOTIDE SEQUENCE</scope>
    <source>
        <strain evidence="1">N237</strain>
    </source>
</reference>